<name>A0A061SB83_9CHLO</name>
<protein>
    <submittedName>
        <fullName evidence="1">Uncharacterized protein</fullName>
    </submittedName>
</protein>
<sequence length="97" mass="10610">MVLVFKRLCILQHVPGTPTRQQPADSATACCVLFLCKENGLIGLDSSDIISSRINIPVEMFVTCILRSACLPNSAAEVSPMCLSWYPTFANPKFGDF</sequence>
<accession>A0A061SB83</accession>
<evidence type="ECO:0000313" key="1">
    <source>
        <dbReference type="EMBL" id="JAC80309.1"/>
    </source>
</evidence>
<gene>
    <name evidence="1" type="ORF">TSPGSL018_10551</name>
</gene>
<organism evidence="1">
    <name type="scientific">Tetraselmis sp. GSL018</name>
    <dbReference type="NCBI Taxonomy" id="582737"/>
    <lineage>
        <taxon>Eukaryota</taxon>
        <taxon>Viridiplantae</taxon>
        <taxon>Chlorophyta</taxon>
        <taxon>core chlorophytes</taxon>
        <taxon>Chlorodendrophyceae</taxon>
        <taxon>Chlorodendrales</taxon>
        <taxon>Chlorodendraceae</taxon>
        <taxon>Tetraselmis</taxon>
    </lineage>
</organism>
<dbReference type="AlphaFoldDB" id="A0A061SB83"/>
<dbReference type="EMBL" id="GBEZ01004949">
    <property type="protein sequence ID" value="JAC80309.1"/>
    <property type="molecule type" value="Transcribed_RNA"/>
</dbReference>
<reference evidence="1" key="1">
    <citation type="submission" date="2014-05" db="EMBL/GenBank/DDBJ databases">
        <title>The transcriptome of the halophilic microalga Tetraselmis sp. GSL018 isolated from the Great Salt Lake, Utah.</title>
        <authorList>
            <person name="Jinkerson R.E."/>
            <person name="D'Adamo S."/>
            <person name="Posewitz M.C."/>
        </authorList>
    </citation>
    <scope>NUCLEOTIDE SEQUENCE</scope>
    <source>
        <strain evidence="1">GSL018</strain>
    </source>
</reference>
<proteinExistence type="predicted"/>